<dbReference type="PROSITE" id="PS51328">
    <property type="entry name" value="L_LECTIN_LIKE"/>
    <property type="match status" value="1"/>
</dbReference>
<dbReference type="PANTHER" id="PTHR12223">
    <property type="entry name" value="VESICULAR MANNOSE-BINDING LECTIN"/>
    <property type="match status" value="1"/>
</dbReference>
<dbReference type="Proteomes" id="UP000038045">
    <property type="component" value="Unplaced"/>
</dbReference>
<dbReference type="STRING" id="131310.A0A0N5A1W7"/>
<evidence type="ECO:0000256" key="5">
    <source>
        <dbReference type="ARBA" id="ARBA00023136"/>
    </source>
</evidence>
<organism evidence="9 10">
    <name type="scientific">Parastrongyloides trichosuri</name>
    <name type="common">Possum-specific nematode worm</name>
    <dbReference type="NCBI Taxonomy" id="131310"/>
    <lineage>
        <taxon>Eukaryota</taxon>
        <taxon>Metazoa</taxon>
        <taxon>Ecdysozoa</taxon>
        <taxon>Nematoda</taxon>
        <taxon>Chromadorea</taxon>
        <taxon>Rhabditida</taxon>
        <taxon>Tylenchina</taxon>
        <taxon>Panagrolaimomorpha</taxon>
        <taxon>Strongyloidoidea</taxon>
        <taxon>Strongyloididae</taxon>
        <taxon>Parastrongyloides</taxon>
    </lineage>
</organism>
<dbReference type="Gene3D" id="2.60.120.200">
    <property type="match status" value="1"/>
</dbReference>
<evidence type="ECO:0000313" key="9">
    <source>
        <dbReference type="Proteomes" id="UP000038045"/>
    </source>
</evidence>
<dbReference type="GO" id="GO:0005793">
    <property type="term" value="C:endoplasmic reticulum-Golgi intermediate compartment"/>
    <property type="evidence" value="ECO:0007669"/>
    <property type="project" value="TreeGrafter"/>
</dbReference>
<keyword evidence="3 7" id="KW-0732">Signal</keyword>
<feature type="domain" description="L-type lectin-like" evidence="8">
    <location>
        <begin position="41"/>
        <end position="265"/>
    </location>
</feature>
<dbReference type="PANTHER" id="PTHR12223:SF45">
    <property type="entry name" value="RE50040P"/>
    <property type="match status" value="1"/>
</dbReference>
<keyword evidence="9" id="KW-1185">Reference proteome</keyword>
<feature type="chain" id="PRO_5005892522" evidence="7">
    <location>
        <begin position="22"/>
        <end position="339"/>
    </location>
</feature>
<dbReference type="GO" id="GO:0005789">
    <property type="term" value="C:endoplasmic reticulum membrane"/>
    <property type="evidence" value="ECO:0007669"/>
    <property type="project" value="TreeGrafter"/>
</dbReference>
<comment type="subcellular location">
    <subcellularLocation>
        <location evidence="1">Membrane</location>
        <topology evidence="1">Single-pass type I membrane protein</topology>
    </subcellularLocation>
</comment>
<keyword evidence="2 6" id="KW-0812">Transmembrane</keyword>
<name>A0A0N5A1W7_PARTI</name>
<evidence type="ECO:0000256" key="3">
    <source>
        <dbReference type="ARBA" id="ARBA00022729"/>
    </source>
</evidence>
<evidence type="ECO:0000256" key="6">
    <source>
        <dbReference type="SAM" id="Phobius"/>
    </source>
</evidence>
<dbReference type="GO" id="GO:0000139">
    <property type="term" value="C:Golgi membrane"/>
    <property type="evidence" value="ECO:0007669"/>
    <property type="project" value="TreeGrafter"/>
</dbReference>
<feature type="transmembrane region" description="Helical" evidence="6">
    <location>
        <begin position="305"/>
        <end position="327"/>
    </location>
</feature>
<dbReference type="Pfam" id="PF03388">
    <property type="entry name" value="Lectin_leg-like"/>
    <property type="match status" value="1"/>
</dbReference>
<dbReference type="GO" id="GO:0005537">
    <property type="term" value="F:D-mannose binding"/>
    <property type="evidence" value="ECO:0007669"/>
    <property type="project" value="TreeGrafter"/>
</dbReference>
<evidence type="ECO:0000256" key="4">
    <source>
        <dbReference type="ARBA" id="ARBA00022989"/>
    </source>
</evidence>
<protein>
    <submittedName>
        <fullName evidence="10">L-type lectin-like domain-containing protein</fullName>
    </submittedName>
</protein>
<keyword evidence="5 6" id="KW-0472">Membrane</keyword>
<dbReference type="GO" id="GO:0006888">
    <property type="term" value="P:endoplasmic reticulum to Golgi vesicle-mediated transport"/>
    <property type="evidence" value="ECO:0007669"/>
    <property type="project" value="TreeGrafter"/>
</dbReference>
<evidence type="ECO:0000256" key="2">
    <source>
        <dbReference type="ARBA" id="ARBA00022692"/>
    </source>
</evidence>
<dbReference type="InterPro" id="IPR051136">
    <property type="entry name" value="Intracellular_Lectin-GPT"/>
</dbReference>
<accession>A0A0N5A1W7</accession>
<sequence length="339" mass="39085">MKILLTHVFLFFLFNNDISKGLEGKNEKDKIAGTSISEFRGYYRRDLSLTRPYHSSNLALPHWEVMGDVEINNNEIRLTRDEQGQSGIIYSKYPVSSRDWEIMLTFSVSGRGKLFGDGLAFWYIKDIKRGTAFGLNSKFKGLGIFLDTYANEPHGQNTQFPYIYGMINNGDKEYKSNEDGMSTRLGREGCTSSFRNRDNIQTNLLIRYVGDKLSIYTDVEGEGKWNLCFSVNNVILPTGYYFALSSVTGDLHDYHDIIAFRMYEIDYTGRNEGKRVIPDDLIPQYLDEEKDIIHGENGILSFFKMLLLLFIGSALIALIVLFGSKYYKNHLLREHKRFY</sequence>
<dbReference type="InterPro" id="IPR005052">
    <property type="entry name" value="Lectin_leg"/>
</dbReference>
<dbReference type="InterPro" id="IPR013320">
    <property type="entry name" value="ConA-like_dom_sf"/>
</dbReference>
<dbReference type="WBParaSite" id="PTRK_0001561300.1">
    <property type="protein sequence ID" value="PTRK_0001561300.1"/>
    <property type="gene ID" value="PTRK_0001561300"/>
</dbReference>
<dbReference type="SUPFAM" id="SSF49899">
    <property type="entry name" value="Concanavalin A-like lectins/glucanases"/>
    <property type="match status" value="1"/>
</dbReference>
<evidence type="ECO:0000313" key="10">
    <source>
        <dbReference type="WBParaSite" id="PTRK_0001561300.1"/>
    </source>
</evidence>
<proteinExistence type="predicted"/>
<reference evidence="10" key="1">
    <citation type="submission" date="2017-02" db="UniProtKB">
        <authorList>
            <consortium name="WormBaseParasite"/>
        </authorList>
    </citation>
    <scope>IDENTIFICATION</scope>
</reference>
<dbReference type="AlphaFoldDB" id="A0A0N5A1W7"/>
<evidence type="ECO:0000256" key="1">
    <source>
        <dbReference type="ARBA" id="ARBA00004479"/>
    </source>
</evidence>
<evidence type="ECO:0000259" key="8">
    <source>
        <dbReference type="PROSITE" id="PS51328"/>
    </source>
</evidence>
<keyword evidence="4 6" id="KW-1133">Transmembrane helix</keyword>
<dbReference type="GO" id="GO:0030134">
    <property type="term" value="C:COPII-coated ER to Golgi transport vesicle"/>
    <property type="evidence" value="ECO:0007669"/>
    <property type="project" value="TreeGrafter"/>
</dbReference>
<feature type="signal peptide" evidence="7">
    <location>
        <begin position="1"/>
        <end position="21"/>
    </location>
</feature>
<evidence type="ECO:0000256" key="7">
    <source>
        <dbReference type="SAM" id="SignalP"/>
    </source>
</evidence>